<organism evidence="3 4">
    <name type="scientific">Bemisia tabaci</name>
    <name type="common">Sweetpotato whitefly</name>
    <name type="synonym">Aleurodes tabaci</name>
    <dbReference type="NCBI Taxonomy" id="7038"/>
    <lineage>
        <taxon>Eukaryota</taxon>
        <taxon>Metazoa</taxon>
        <taxon>Ecdysozoa</taxon>
        <taxon>Arthropoda</taxon>
        <taxon>Hexapoda</taxon>
        <taxon>Insecta</taxon>
        <taxon>Pterygota</taxon>
        <taxon>Neoptera</taxon>
        <taxon>Paraneoptera</taxon>
        <taxon>Hemiptera</taxon>
        <taxon>Sternorrhyncha</taxon>
        <taxon>Aleyrodoidea</taxon>
        <taxon>Aleyrodidae</taxon>
        <taxon>Aleyrodinae</taxon>
        <taxon>Bemisia</taxon>
    </lineage>
</organism>
<dbReference type="EMBL" id="OU963869">
    <property type="protein sequence ID" value="CAH0394881.1"/>
    <property type="molecule type" value="Genomic_DNA"/>
</dbReference>
<dbReference type="AlphaFoldDB" id="A0A9P0F9C2"/>
<keyword evidence="2" id="KW-1133">Transmembrane helix</keyword>
<keyword evidence="2" id="KW-0812">Transmembrane</keyword>
<dbReference type="KEGG" id="btab:109038781"/>
<feature type="compositionally biased region" description="Acidic residues" evidence="1">
    <location>
        <begin position="89"/>
        <end position="127"/>
    </location>
</feature>
<feature type="transmembrane region" description="Helical" evidence="2">
    <location>
        <begin position="48"/>
        <end position="67"/>
    </location>
</feature>
<reference evidence="3" key="1">
    <citation type="submission" date="2021-12" db="EMBL/GenBank/DDBJ databases">
        <authorList>
            <person name="King R."/>
        </authorList>
    </citation>
    <scope>NUCLEOTIDE SEQUENCE</scope>
</reference>
<sequence>MSATQNVAIKLSDQYNVYDDLHLPVSSSKSSVKSTLWFIINMIWESRFRIPTVIILCIIAFMCGVYHEIRRGSIARRLARQQDSGWGNDDSDDDNDDDEDDDDDDGDDLDDDGSGGEYESDEDEGGEDMLFFPESMFIDPGVNPENDTELFNFIRRENPSYERSLMRRQPWPNEFQTELVLSSCPRIGSAS</sequence>
<dbReference type="Proteomes" id="UP001152759">
    <property type="component" value="Chromosome 8"/>
</dbReference>
<evidence type="ECO:0000256" key="1">
    <source>
        <dbReference type="SAM" id="MobiDB-lite"/>
    </source>
</evidence>
<evidence type="ECO:0000313" key="3">
    <source>
        <dbReference type="EMBL" id="CAH0394881.1"/>
    </source>
</evidence>
<gene>
    <name evidence="3" type="ORF">BEMITA_LOCUS13130</name>
</gene>
<proteinExistence type="predicted"/>
<evidence type="ECO:0000313" key="4">
    <source>
        <dbReference type="Proteomes" id="UP001152759"/>
    </source>
</evidence>
<feature type="region of interest" description="Disordered" evidence="1">
    <location>
        <begin position="81"/>
        <end position="127"/>
    </location>
</feature>
<name>A0A9P0F9C2_BEMTA</name>
<keyword evidence="4" id="KW-1185">Reference proteome</keyword>
<evidence type="ECO:0000256" key="2">
    <source>
        <dbReference type="SAM" id="Phobius"/>
    </source>
</evidence>
<keyword evidence="2" id="KW-0472">Membrane</keyword>
<protein>
    <submittedName>
        <fullName evidence="3">Uncharacterized protein</fullName>
    </submittedName>
</protein>
<accession>A0A9P0F9C2</accession>